<feature type="transmembrane region" description="Helical" evidence="1">
    <location>
        <begin position="244"/>
        <end position="265"/>
    </location>
</feature>
<evidence type="ECO:0000256" key="1">
    <source>
        <dbReference type="SAM" id="Phobius"/>
    </source>
</evidence>
<keyword evidence="3" id="KW-1185">Reference proteome</keyword>
<sequence length="269" mass="27602">MTADSDSDHKGELEEAHNHDEAIAALEGTGPDDGGAAVGDEIDAARSTWAWLAVGLLAGVLGIVATQVVQSSFEVPLPAEYHELVMAADEGAPAEEANALALINRESNHSRLLLGLGATMAMVFGWAAGVISGRIPRGIVGAIAGIVLAIALAMLASPFLLDFEATVLKARENSDFYGMALHAAQWLLIGLPIALAVGIGSGRMTSSAKVAGSVVMASLLAGIIYIIGGSLIDPSARLSSATPVIGTLSYLWHIAPPTMVGLFLARSSL</sequence>
<feature type="transmembrane region" description="Helical" evidence="1">
    <location>
        <begin position="138"/>
        <end position="156"/>
    </location>
</feature>
<reference evidence="2 3" key="1">
    <citation type="submission" date="2019-02" db="EMBL/GenBank/DDBJ databases">
        <title>Deep-cultivation of Planctomycetes and their phenomic and genomic characterization uncovers novel biology.</title>
        <authorList>
            <person name="Wiegand S."/>
            <person name="Jogler M."/>
            <person name="Boedeker C."/>
            <person name="Pinto D."/>
            <person name="Vollmers J."/>
            <person name="Rivas-Marin E."/>
            <person name="Kohn T."/>
            <person name="Peeters S.H."/>
            <person name="Heuer A."/>
            <person name="Rast P."/>
            <person name="Oberbeckmann S."/>
            <person name="Bunk B."/>
            <person name="Jeske O."/>
            <person name="Meyerdierks A."/>
            <person name="Storesund J.E."/>
            <person name="Kallscheuer N."/>
            <person name="Luecker S."/>
            <person name="Lage O.M."/>
            <person name="Pohl T."/>
            <person name="Merkel B.J."/>
            <person name="Hornburger P."/>
            <person name="Mueller R.-W."/>
            <person name="Bruemmer F."/>
            <person name="Labrenz M."/>
            <person name="Spormann A.M."/>
            <person name="Op den Camp H."/>
            <person name="Overmann J."/>
            <person name="Amann R."/>
            <person name="Jetten M.S.M."/>
            <person name="Mascher T."/>
            <person name="Medema M.H."/>
            <person name="Devos D.P."/>
            <person name="Kaster A.-K."/>
            <person name="Ovreas L."/>
            <person name="Rohde M."/>
            <person name="Galperin M.Y."/>
            <person name="Jogler C."/>
        </authorList>
    </citation>
    <scope>NUCLEOTIDE SEQUENCE [LARGE SCALE GENOMIC DNA]</scope>
    <source>
        <strain evidence="2 3">K23_9</strain>
    </source>
</reference>
<accession>A0A517NZC0</accession>
<gene>
    <name evidence="2" type="ORF">K239x_44870</name>
</gene>
<proteinExistence type="predicted"/>
<evidence type="ECO:0000313" key="2">
    <source>
        <dbReference type="EMBL" id="QDT12477.1"/>
    </source>
</evidence>
<evidence type="ECO:0000313" key="3">
    <source>
        <dbReference type="Proteomes" id="UP000319817"/>
    </source>
</evidence>
<name>A0A517NZC0_9BACT</name>
<feature type="transmembrane region" description="Helical" evidence="1">
    <location>
        <begin position="210"/>
        <end position="232"/>
    </location>
</feature>
<dbReference type="RefSeq" id="WP_145420375.1">
    <property type="nucleotide sequence ID" value="NZ_CP036526.1"/>
</dbReference>
<dbReference type="Proteomes" id="UP000319817">
    <property type="component" value="Chromosome"/>
</dbReference>
<feature type="transmembrane region" description="Helical" evidence="1">
    <location>
        <begin position="49"/>
        <end position="69"/>
    </location>
</feature>
<keyword evidence="1" id="KW-1133">Transmembrane helix</keyword>
<dbReference type="EMBL" id="CP036526">
    <property type="protein sequence ID" value="QDT12477.1"/>
    <property type="molecule type" value="Genomic_DNA"/>
</dbReference>
<keyword evidence="1" id="KW-0812">Transmembrane</keyword>
<keyword evidence="1" id="KW-0472">Membrane</keyword>
<organism evidence="2 3">
    <name type="scientific">Stieleria marina</name>
    <dbReference type="NCBI Taxonomy" id="1930275"/>
    <lineage>
        <taxon>Bacteria</taxon>
        <taxon>Pseudomonadati</taxon>
        <taxon>Planctomycetota</taxon>
        <taxon>Planctomycetia</taxon>
        <taxon>Pirellulales</taxon>
        <taxon>Pirellulaceae</taxon>
        <taxon>Stieleria</taxon>
    </lineage>
</organism>
<feature type="transmembrane region" description="Helical" evidence="1">
    <location>
        <begin position="176"/>
        <end position="198"/>
    </location>
</feature>
<feature type="transmembrane region" description="Helical" evidence="1">
    <location>
        <begin position="112"/>
        <end position="131"/>
    </location>
</feature>
<protein>
    <submittedName>
        <fullName evidence="2">Uncharacterized protein</fullName>
    </submittedName>
</protein>
<dbReference type="AlphaFoldDB" id="A0A517NZC0"/>